<feature type="domain" description="B box-type" evidence="7">
    <location>
        <begin position="382"/>
        <end position="423"/>
    </location>
</feature>
<dbReference type="PANTHER" id="PTHR25462:SF305">
    <property type="entry name" value="RING-TYPE DOMAIN-CONTAINING PROTEIN"/>
    <property type="match status" value="1"/>
</dbReference>
<dbReference type="Gene3D" id="3.30.40.10">
    <property type="entry name" value="Zinc/RING finger domain, C3HC4 (zinc finger)"/>
    <property type="match status" value="1"/>
</dbReference>
<dbReference type="Pfam" id="PF00643">
    <property type="entry name" value="zf-B_box"/>
    <property type="match status" value="1"/>
</dbReference>
<feature type="compositionally biased region" description="Polar residues" evidence="5">
    <location>
        <begin position="30"/>
        <end position="45"/>
    </location>
</feature>
<evidence type="ECO:0000256" key="3">
    <source>
        <dbReference type="ARBA" id="ARBA00022833"/>
    </source>
</evidence>
<evidence type="ECO:0000313" key="8">
    <source>
        <dbReference type="EMBL" id="VEL12421.1"/>
    </source>
</evidence>
<evidence type="ECO:0000256" key="2">
    <source>
        <dbReference type="ARBA" id="ARBA00022771"/>
    </source>
</evidence>
<dbReference type="SMART" id="SM00184">
    <property type="entry name" value="RING"/>
    <property type="match status" value="1"/>
</dbReference>
<keyword evidence="3" id="KW-0862">Zinc</keyword>
<dbReference type="PROSITE" id="PS00518">
    <property type="entry name" value="ZF_RING_1"/>
    <property type="match status" value="1"/>
</dbReference>
<dbReference type="InterPro" id="IPR013083">
    <property type="entry name" value="Znf_RING/FYVE/PHD"/>
</dbReference>
<name>A0A3S5A1H5_9PLAT</name>
<dbReference type="EMBL" id="CAAALY010014715">
    <property type="protein sequence ID" value="VEL12421.1"/>
    <property type="molecule type" value="Genomic_DNA"/>
</dbReference>
<comment type="caution">
    <text evidence="8">The sequence shown here is derived from an EMBL/GenBank/DDBJ whole genome shotgun (WGS) entry which is preliminary data.</text>
</comment>
<feature type="region of interest" description="Disordered" evidence="5">
    <location>
        <begin position="171"/>
        <end position="206"/>
    </location>
</feature>
<gene>
    <name evidence="8" type="ORF">PXEA_LOCUS5861</name>
</gene>
<feature type="domain" description="RING-type" evidence="6">
    <location>
        <begin position="86"/>
        <end position="135"/>
    </location>
</feature>
<feature type="region of interest" description="Disordered" evidence="5">
    <location>
        <begin position="220"/>
        <end position="245"/>
    </location>
</feature>
<feature type="compositionally biased region" description="Basic and acidic residues" evidence="5">
    <location>
        <begin position="190"/>
        <end position="199"/>
    </location>
</feature>
<dbReference type="InterPro" id="IPR027370">
    <property type="entry name" value="Znf-RING_euk"/>
</dbReference>
<keyword evidence="2 4" id="KW-0863">Zinc-finger</keyword>
<sequence length="480" mass="51863">MNRASDRLDTPTNDPVSRFSGSPAKLANSPVASKSTSRDPVTPCSSPDPASLQAFALAQDVTVQPALFGGLTTRLVQEIHDEFLVCKICYESYTNPKCLSCMHTFCEGCIERHISAEVTYNRQTDYRDFTCPLCRKRTQLPLGGIKRLTDNFLISGLMELVRRQRALSSSSMVTGSGTRLSPFLPGDPHSSTRETKDVSSQRSVDSSEACDIIADLGYSRSHKSSGSGASGLAGSRSLPTNDENTALGQLRGSGFRGVYGECEICAQVNGSILERGRSTTPAVRSPGQNGANDGIQTSVGITSIRIADAGADGDTCLSPTGPTGSLNGGGANQRASSARLTNTPAASSKCLDCNKLLCLECVRRHRVTRVTREHAIFDISAEKDIACKSHPDEAVRFYCELCLAPICVLCTFDEHREHEVTSFGEAMTKARSELRTRVDEVGMHVEVSKSRLGSIIEASDYLHKLEHQIHSSTDEFVEQL</sequence>
<feature type="region of interest" description="Disordered" evidence="5">
    <location>
        <begin position="1"/>
        <end position="47"/>
    </location>
</feature>
<dbReference type="PROSITE" id="PS50089">
    <property type="entry name" value="ZF_RING_2"/>
    <property type="match status" value="1"/>
</dbReference>
<dbReference type="SUPFAM" id="SSF57850">
    <property type="entry name" value="RING/U-box"/>
    <property type="match status" value="1"/>
</dbReference>
<feature type="region of interest" description="Disordered" evidence="5">
    <location>
        <begin position="318"/>
        <end position="338"/>
    </location>
</feature>
<dbReference type="SUPFAM" id="SSF57845">
    <property type="entry name" value="B-box zinc-binding domain"/>
    <property type="match status" value="1"/>
</dbReference>
<evidence type="ECO:0000259" key="7">
    <source>
        <dbReference type="PROSITE" id="PS50119"/>
    </source>
</evidence>
<dbReference type="Proteomes" id="UP000784294">
    <property type="component" value="Unassembled WGS sequence"/>
</dbReference>
<keyword evidence="9" id="KW-1185">Reference proteome</keyword>
<dbReference type="GO" id="GO:0005654">
    <property type="term" value="C:nucleoplasm"/>
    <property type="evidence" value="ECO:0007669"/>
    <property type="project" value="TreeGrafter"/>
</dbReference>
<dbReference type="SMART" id="SM00336">
    <property type="entry name" value="BBOX"/>
    <property type="match status" value="1"/>
</dbReference>
<dbReference type="InterPro" id="IPR000315">
    <property type="entry name" value="Znf_B-box"/>
</dbReference>
<evidence type="ECO:0000259" key="6">
    <source>
        <dbReference type="PROSITE" id="PS50089"/>
    </source>
</evidence>
<dbReference type="Gene3D" id="3.30.160.60">
    <property type="entry name" value="Classic Zinc Finger"/>
    <property type="match status" value="1"/>
</dbReference>
<evidence type="ECO:0000256" key="4">
    <source>
        <dbReference type="PROSITE-ProRule" id="PRU00024"/>
    </source>
</evidence>
<proteinExistence type="predicted"/>
<dbReference type="InterPro" id="IPR017907">
    <property type="entry name" value="Znf_RING_CS"/>
</dbReference>
<dbReference type="PANTHER" id="PTHR25462">
    <property type="entry name" value="BONUS, ISOFORM C-RELATED"/>
    <property type="match status" value="1"/>
</dbReference>
<evidence type="ECO:0008006" key="10">
    <source>
        <dbReference type="Google" id="ProtNLM"/>
    </source>
</evidence>
<dbReference type="GO" id="GO:0061630">
    <property type="term" value="F:ubiquitin protein ligase activity"/>
    <property type="evidence" value="ECO:0007669"/>
    <property type="project" value="TreeGrafter"/>
</dbReference>
<dbReference type="InterPro" id="IPR047153">
    <property type="entry name" value="TRIM45/56/19-like"/>
</dbReference>
<dbReference type="Pfam" id="PF13445">
    <property type="entry name" value="zf-RING_UBOX"/>
    <property type="match status" value="1"/>
</dbReference>
<feature type="compositionally biased region" description="Low complexity" evidence="5">
    <location>
        <begin position="224"/>
        <end position="238"/>
    </location>
</feature>
<evidence type="ECO:0000256" key="5">
    <source>
        <dbReference type="SAM" id="MobiDB-lite"/>
    </source>
</evidence>
<organism evidence="8 9">
    <name type="scientific">Protopolystoma xenopodis</name>
    <dbReference type="NCBI Taxonomy" id="117903"/>
    <lineage>
        <taxon>Eukaryota</taxon>
        <taxon>Metazoa</taxon>
        <taxon>Spiralia</taxon>
        <taxon>Lophotrochozoa</taxon>
        <taxon>Platyhelminthes</taxon>
        <taxon>Monogenea</taxon>
        <taxon>Polyopisthocotylea</taxon>
        <taxon>Polystomatidea</taxon>
        <taxon>Polystomatidae</taxon>
        <taxon>Protopolystoma</taxon>
    </lineage>
</organism>
<accession>A0A3S5A1H5</accession>
<dbReference type="PROSITE" id="PS50119">
    <property type="entry name" value="ZF_BBOX"/>
    <property type="match status" value="1"/>
</dbReference>
<reference evidence="8" key="1">
    <citation type="submission" date="2018-11" db="EMBL/GenBank/DDBJ databases">
        <authorList>
            <consortium name="Pathogen Informatics"/>
        </authorList>
    </citation>
    <scope>NUCLEOTIDE SEQUENCE</scope>
</reference>
<dbReference type="AlphaFoldDB" id="A0A3S5A1H5"/>
<protein>
    <recommendedName>
        <fullName evidence="10">RING-type domain-containing protein</fullName>
    </recommendedName>
</protein>
<keyword evidence="1" id="KW-0479">Metal-binding</keyword>
<dbReference type="InterPro" id="IPR001841">
    <property type="entry name" value="Znf_RING"/>
</dbReference>
<evidence type="ECO:0000256" key="1">
    <source>
        <dbReference type="ARBA" id="ARBA00022723"/>
    </source>
</evidence>
<dbReference type="OrthoDB" id="342730at2759"/>
<dbReference type="GO" id="GO:0008270">
    <property type="term" value="F:zinc ion binding"/>
    <property type="evidence" value="ECO:0007669"/>
    <property type="project" value="UniProtKB-KW"/>
</dbReference>
<evidence type="ECO:0000313" key="9">
    <source>
        <dbReference type="Proteomes" id="UP000784294"/>
    </source>
</evidence>